<protein>
    <submittedName>
        <fullName evidence="3">Arrestin_C domain-containing protein</fullName>
    </submittedName>
</protein>
<dbReference type="WBParaSite" id="HNAJ_0000291801-mRNA-1">
    <property type="protein sequence ID" value="HNAJ_0000291801-mRNA-1"/>
    <property type="gene ID" value="HNAJ_0000291801"/>
</dbReference>
<dbReference type="EMBL" id="UZAE01001571">
    <property type="protein sequence ID" value="VDN98776.1"/>
    <property type="molecule type" value="Genomic_DNA"/>
</dbReference>
<gene>
    <name evidence="1" type="ORF">HNAJ_LOCUS2917</name>
</gene>
<dbReference type="AlphaFoldDB" id="A0A0R3T780"/>
<dbReference type="STRING" id="102285.A0A0R3T780"/>
<reference evidence="1 2" key="2">
    <citation type="submission" date="2018-11" db="EMBL/GenBank/DDBJ databases">
        <authorList>
            <consortium name="Pathogen Informatics"/>
        </authorList>
    </citation>
    <scope>NUCLEOTIDE SEQUENCE [LARGE SCALE GENOMIC DNA]</scope>
</reference>
<reference evidence="3" key="1">
    <citation type="submission" date="2017-02" db="UniProtKB">
        <authorList>
            <consortium name="WormBaseParasite"/>
        </authorList>
    </citation>
    <scope>IDENTIFICATION</scope>
</reference>
<keyword evidence="2" id="KW-1185">Reference proteome</keyword>
<evidence type="ECO:0000313" key="2">
    <source>
        <dbReference type="Proteomes" id="UP000278807"/>
    </source>
</evidence>
<dbReference type="Proteomes" id="UP000278807">
    <property type="component" value="Unassembled WGS sequence"/>
</dbReference>
<dbReference type="OrthoDB" id="430044at2759"/>
<accession>A0A0R3T780</accession>
<evidence type="ECO:0000313" key="3">
    <source>
        <dbReference type="WBParaSite" id="HNAJ_0000291801-mRNA-1"/>
    </source>
</evidence>
<name>A0A0R3T780_RODNA</name>
<sequence length="494" mass="56088">MQPESYQTKLSDNILIQVTHSANSKEQAIIEIPVNFSRIELQLIRNELLTIFQMSKIANAAMPHENCITRWNLEAQSIPMDSRMNVCFNITEMPKHGHIYLHKSNNDKIYLGVGSIFRQSDVNEGELFYKFRRVIDNWSSASSGANNGLLYIKDEFRFRIHVHSYRPSTEHIFSINILESTAESSFSLPMPNHPLKFRKQIGVTQKGGVLIIQPPLIEVKKSICMKIPNMVHSSDVNPEDIVVRAVGKPTSGCILLDNQSTDKFDYSAVLRYRVVYWQCKPLHDRTFGLSDMDEIQAATSVNHSLSVENFDALTMEVTLPGSQSSLGSDRVDVKVKLIINDLTSVNDFNMHPTIDEPLIRIDSNPLSTISANSNPPKFFNVRISRNPSQLRDILSRHLVDTAQETFFKVLKVPCQIKLVMFISGLSVENVMTFTSNDLLEGRVYVIPSANCNNERVDSELHLLQQITNSRGHTHQQPFTIRIHVSPRIHYLSVC</sequence>
<organism evidence="3">
    <name type="scientific">Rodentolepis nana</name>
    <name type="common">Dwarf tapeworm</name>
    <name type="synonym">Hymenolepis nana</name>
    <dbReference type="NCBI Taxonomy" id="102285"/>
    <lineage>
        <taxon>Eukaryota</taxon>
        <taxon>Metazoa</taxon>
        <taxon>Spiralia</taxon>
        <taxon>Lophotrochozoa</taxon>
        <taxon>Platyhelminthes</taxon>
        <taxon>Cestoda</taxon>
        <taxon>Eucestoda</taxon>
        <taxon>Cyclophyllidea</taxon>
        <taxon>Hymenolepididae</taxon>
        <taxon>Rodentolepis</taxon>
    </lineage>
</organism>
<proteinExistence type="predicted"/>
<evidence type="ECO:0000313" key="1">
    <source>
        <dbReference type="EMBL" id="VDN98776.1"/>
    </source>
</evidence>